<protein>
    <submittedName>
        <fullName evidence="2">Uncharacterized protein</fullName>
    </submittedName>
</protein>
<dbReference type="KEGG" id="dmm:dnm_052870"/>
<evidence type="ECO:0000313" key="2">
    <source>
        <dbReference type="EMBL" id="QTA89237.1"/>
    </source>
</evidence>
<dbReference type="AlphaFoldDB" id="A0A975BPU7"/>
<gene>
    <name evidence="2" type="ORF">dnm_052870</name>
</gene>
<keyword evidence="3" id="KW-1185">Reference proteome</keyword>
<organism evidence="2 3">
    <name type="scientific">Desulfonema magnum</name>
    <dbReference type="NCBI Taxonomy" id="45655"/>
    <lineage>
        <taxon>Bacteria</taxon>
        <taxon>Pseudomonadati</taxon>
        <taxon>Thermodesulfobacteriota</taxon>
        <taxon>Desulfobacteria</taxon>
        <taxon>Desulfobacterales</taxon>
        <taxon>Desulfococcaceae</taxon>
        <taxon>Desulfonema</taxon>
    </lineage>
</organism>
<evidence type="ECO:0000313" key="3">
    <source>
        <dbReference type="Proteomes" id="UP000663722"/>
    </source>
</evidence>
<dbReference type="Proteomes" id="UP000663722">
    <property type="component" value="Chromosome"/>
</dbReference>
<proteinExistence type="predicted"/>
<feature type="region of interest" description="Disordered" evidence="1">
    <location>
        <begin position="1"/>
        <end position="30"/>
    </location>
</feature>
<evidence type="ECO:0000256" key="1">
    <source>
        <dbReference type="SAM" id="MobiDB-lite"/>
    </source>
</evidence>
<dbReference type="EMBL" id="CP061800">
    <property type="protein sequence ID" value="QTA89237.1"/>
    <property type="molecule type" value="Genomic_DNA"/>
</dbReference>
<name>A0A975BPU7_9BACT</name>
<reference evidence="2" key="1">
    <citation type="journal article" date="2021" name="Microb. Physiol.">
        <title>Proteogenomic Insights into the Physiology of Marine, Sulfate-Reducing, Filamentous Desulfonema limicola and Desulfonema magnum.</title>
        <authorList>
            <person name="Schnaars V."/>
            <person name="Wohlbrand L."/>
            <person name="Scheve S."/>
            <person name="Hinrichs C."/>
            <person name="Reinhardt R."/>
            <person name="Rabus R."/>
        </authorList>
    </citation>
    <scope>NUCLEOTIDE SEQUENCE</scope>
    <source>
        <strain evidence="2">4be13</strain>
    </source>
</reference>
<accession>A0A975BPU7</accession>
<sequence>MRDGCRTGFATPSETFAGGDPGKYSGRGCKPRPAKSELIKTVGCNLSLMHMRSSPGGTAYL</sequence>